<dbReference type="EMBL" id="LT608166">
    <property type="protein sequence ID" value="SCN62978.1"/>
    <property type="molecule type" value="Genomic_DNA"/>
</dbReference>
<evidence type="ECO:0000313" key="6">
    <source>
        <dbReference type="Proteomes" id="UP000507163"/>
    </source>
</evidence>
<dbReference type="Proteomes" id="UP000507163">
    <property type="component" value="Chromosome 14"/>
</dbReference>
<dbReference type="Proteomes" id="UP000071118">
    <property type="component" value="Chromosome 14"/>
</dbReference>
<evidence type="ECO:0000313" key="3">
    <source>
        <dbReference type="EMBL" id="VTZ70936.1"/>
    </source>
</evidence>
<protein>
    <submittedName>
        <fullName evidence="1">Large ribosomal subunit processing factor, putative</fullName>
    </submittedName>
    <submittedName>
        <fullName evidence="3">Mediator of RNA polymerase II transcription subunit 21, putative</fullName>
    </submittedName>
</protein>
<dbReference type="KEGG" id="pcb:PCHAS_1425900"/>
<evidence type="ECO:0000313" key="1">
    <source>
        <dbReference type="EMBL" id="SCM26226.1"/>
    </source>
</evidence>
<evidence type="ECO:0000313" key="4">
    <source>
        <dbReference type="Proteomes" id="UP000071118"/>
    </source>
</evidence>
<reference evidence="3 4" key="1">
    <citation type="journal article" date="2014" name="BMC Biol.">
        <title>A comprehensive evaluation of rodent malaria parasite genomes and gene expression.</title>
        <authorList>
            <person name="Otto T.D."/>
            <person name="Bohme U."/>
            <person name="Jackson A.P."/>
            <person name="Hunt M."/>
            <person name="Franke-Fayard B."/>
            <person name="Hoeijmakers W.A."/>
            <person name="Religa A.A."/>
            <person name="Robertson L."/>
            <person name="Sanders M."/>
            <person name="Ogun S.A."/>
            <person name="Cunningham D."/>
            <person name="Erhart A."/>
            <person name="Billker O."/>
            <person name="Khan S.M."/>
            <person name="Stunnenberg H.G."/>
            <person name="Langhorne J."/>
            <person name="Holder A.A."/>
            <person name="Waters A.P."/>
            <person name="Newbold C.I."/>
            <person name="Pain A."/>
            <person name="Berriman M."/>
            <person name="Janse C.J."/>
        </authorList>
    </citation>
    <scope>NUCLEOTIDE SEQUENCE [LARGE SCALE GENOMIC DNA]</scope>
    <source>
        <strain evidence="3 4">AS</strain>
    </source>
</reference>
<reference evidence="3" key="2">
    <citation type="submission" date="2014-05" db="EMBL/GenBank/DDBJ databases">
        <authorList>
            <person name="Aslett M.A."/>
            <person name="De Silva N."/>
        </authorList>
    </citation>
    <scope>NUCLEOTIDE SEQUENCE</scope>
    <source>
        <strain evidence="3">AS</strain>
    </source>
</reference>
<dbReference type="EMBL" id="LT608180">
    <property type="protein sequence ID" value="SCM26226.1"/>
    <property type="molecule type" value="Genomic_DNA"/>
</dbReference>
<reference evidence="3" key="3">
    <citation type="submission" date="2019-05" db="EMBL/GenBank/DDBJ databases">
        <authorList>
            <consortium name="Pathogen Informatics"/>
        </authorList>
    </citation>
    <scope>NUCLEOTIDE SEQUENCE</scope>
    <source>
        <strain evidence="1 6">AJ</strain>
        <strain evidence="3">AS</strain>
        <strain evidence="2 5">CB</strain>
    </source>
</reference>
<dbReference type="EMBL" id="LK022891">
    <property type="protein sequence ID" value="VTZ70936.1"/>
    <property type="molecule type" value="Genomic_DNA"/>
</dbReference>
<dbReference type="RefSeq" id="XP_016654905.1">
    <property type="nucleotide sequence ID" value="XM_016799643.1"/>
</dbReference>
<sequence length="186" mass="21966">MINNFVSPQTNDPIKKLQNLLNNCLHSIIDVFSNLSYAGDFKELEIVPENLSEYAHFINLIEERKKKTEGKENGELGEQGETDNIIDQTQNVEKKYFIKPNFDKSTEDEILDRVERMNLILSMIDQSIDELPDSEINEDQVCNEMKRLQKIKDDSKEELKRLYKEYDYIYNYATENLRNFIVNIEE</sequence>
<organism evidence="3 4">
    <name type="scientific">Plasmodium chabaudi chabaudi</name>
    <dbReference type="NCBI Taxonomy" id="31271"/>
    <lineage>
        <taxon>Eukaryota</taxon>
        <taxon>Sar</taxon>
        <taxon>Alveolata</taxon>
        <taxon>Apicomplexa</taxon>
        <taxon>Aconoidasida</taxon>
        <taxon>Haemosporida</taxon>
        <taxon>Plasmodiidae</taxon>
        <taxon>Plasmodium</taxon>
        <taxon>Plasmodium (Vinckeia)</taxon>
    </lineage>
</organism>
<dbReference type="GeneID" id="3487900"/>
<proteinExistence type="predicted"/>
<evidence type="ECO:0000313" key="5">
    <source>
        <dbReference type="Proteomes" id="UP000195489"/>
    </source>
</evidence>
<keyword evidence="4" id="KW-1185">Reference proteome</keyword>
<accession>A0A077TSW0</accession>
<evidence type="ECO:0000313" key="2">
    <source>
        <dbReference type="EMBL" id="SCN62978.1"/>
    </source>
</evidence>
<gene>
    <name evidence="1" type="ORF">PCHAJ_000443000</name>
    <name evidence="3" type="ORF">PCHAS_1425900</name>
    <name evidence="2" type="ORF">PCHCB_000447500</name>
</gene>
<name>A0A077TSW0_PLACU</name>
<dbReference type="AlphaFoldDB" id="A0A077TSW0"/>
<dbReference type="OrthoDB" id="366094at2759"/>
<dbReference type="Proteomes" id="UP000195489">
    <property type="component" value="Chromosome 14"/>
</dbReference>
<dbReference type="VEuPathDB" id="PlasmoDB:PCHAS_1425900"/>